<dbReference type="Proteomes" id="UP000001036">
    <property type="component" value="Chromosome"/>
</dbReference>
<keyword evidence="3 6" id="KW-0067">ATP-binding</keyword>
<dbReference type="GO" id="GO:0005524">
    <property type="term" value="F:ATP binding"/>
    <property type="evidence" value="ECO:0007669"/>
    <property type="project" value="UniProtKB-KW"/>
</dbReference>
<dbReference type="SMART" id="SM00382">
    <property type="entry name" value="AAA"/>
    <property type="match status" value="1"/>
</dbReference>
<dbReference type="PANTHER" id="PTHR42798:SF7">
    <property type="entry name" value="ALPHA-D-RIBOSE 1-METHYLPHOSPHONATE 5-TRIPHOSPHATE SYNTHASE SUBUNIT PHNL"/>
    <property type="match status" value="1"/>
</dbReference>
<dbReference type="AlphaFoldDB" id="B3PH63"/>
<proteinExistence type="inferred from homology"/>
<evidence type="ECO:0000313" key="7">
    <source>
        <dbReference type="Proteomes" id="UP000001036"/>
    </source>
</evidence>
<organism evidence="6 7">
    <name type="scientific">Cellvibrio japonicus (strain Ueda107)</name>
    <name type="common">Pseudomonas fluorescens subsp. cellulosa</name>
    <dbReference type="NCBI Taxonomy" id="498211"/>
    <lineage>
        <taxon>Bacteria</taxon>
        <taxon>Pseudomonadati</taxon>
        <taxon>Pseudomonadota</taxon>
        <taxon>Gammaproteobacteria</taxon>
        <taxon>Cellvibrionales</taxon>
        <taxon>Cellvibrionaceae</taxon>
        <taxon>Cellvibrio</taxon>
    </lineage>
</organism>
<evidence type="ECO:0000256" key="2">
    <source>
        <dbReference type="ARBA" id="ARBA00022741"/>
    </source>
</evidence>
<reference evidence="6 7" key="1">
    <citation type="journal article" date="2008" name="J. Bacteriol.">
        <title>Insights into plant cell wall degradation from the genome sequence of the soil bacterium Cellvibrio japonicus.</title>
        <authorList>
            <person name="Deboy R.T."/>
            <person name="Mongodin E.F."/>
            <person name="Fouts D.E."/>
            <person name="Tailford L.E."/>
            <person name="Khouri H."/>
            <person name="Emerson J.B."/>
            <person name="Mohamoud Y."/>
            <person name="Watkins K."/>
            <person name="Henrissat B."/>
            <person name="Gilbert H.J."/>
            <person name="Nelson K.E."/>
        </authorList>
    </citation>
    <scope>NUCLEOTIDE SEQUENCE [LARGE SCALE GENOMIC DNA]</scope>
    <source>
        <strain evidence="6 7">Ueda107</strain>
    </source>
</reference>
<sequence>MNEKILTAKDISKVFYTKKIKTTAVKNANFSVGKGEFISITGESGSGKSTLLNVVSTIEKPTTGGIFIDGENISSFNEIQLSYIRNRKIGFVFQMFNLIGHLSVIDNVALPYLYATGNKEDALKKAAEILDEIDMGHRIDHYPHQLSGGQQQRVAIARALINNPKIIFADEPTGNLDVENSLIIMRILERQVDTGCSLILVTHDKMIAQRAERILKIEGGELLNV</sequence>
<dbReference type="FunFam" id="3.40.50.300:FF:000032">
    <property type="entry name" value="Export ABC transporter ATP-binding protein"/>
    <property type="match status" value="1"/>
</dbReference>
<dbReference type="SUPFAM" id="SSF52540">
    <property type="entry name" value="P-loop containing nucleoside triphosphate hydrolases"/>
    <property type="match status" value="1"/>
</dbReference>
<dbReference type="PROSITE" id="PS00211">
    <property type="entry name" value="ABC_TRANSPORTER_1"/>
    <property type="match status" value="1"/>
</dbReference>
<name>B3PH63_CELJU</name>
<dbReference type="Pfam" id="PF00005">
    <property type="entry name" value="ABC_tran"/>
    <property type="match status" value="1"/>
</dbReference>
<dbReference type="Gene3D" id="3.40.50.300">
    <property type="entry name" value="P-loop containing nucleotide triphosphate hydrolases"/>
    <property type="match status" value="1"/>
</dbReference>
<keyword evidence="1" id="KW-0813">Transport</keyword>
<dbReference type="InterPro" id="IPR003439">
    <property type="entry name" value="ABC_transporter-like_ATP-bd"/>
</dbReference>
<dbReference type="GO" id="GO:0022857">
    <property type="term" value="F:transmembrane transporter activity"/>
    <property type="evidence" value="ECO:0007669"/>
    <property type="project" value="UniProtKB-ARBA"/>
</dbReference>
<dbReference type="RefSeq" id="WP_012485943.1">
    <property type="nucleotide sequence ID" value="NC_010995.1"/>
</dbReference>
<dbReference type="EMBL" id="CP000934">
    <property type="protein sequence ID" value="ACE85889.1"/>
    <property type="molecule type" value="Genomic_DNA"/>
</dbReference>
<comment type="similarity">
    <text evidence="4">Belongs to the ABC transporter superfamily. Macrolide exporter (TC 3.A.1.122) family.</text>
</comment>
<dbReference type="PROSITE" id="PS50893">
    <property type="entry name" value="ABC_TRANSPORTER_2"/>
    <property type="match status" value="1"/>
</dbReference>
<dbReference type="CDD" id="cd03255">
    <property type="entry name" value="ABC_MJ0796_LolCDE_FtsE"/>
    <property type="match status" value="1"/>
</dbReference>
<evidence type="ECO:0000256" key="4">
    <source>
        <dbReference type="ARBA" id="ARBA00038388"/>
    </source>
</evidence>
<evidence type="ECO:0000256" key="3">
    <source>
        <dbReference type="ARBA" id="ARBA00022840"/>
    </source>
</evidence>
<dbReference type="KEGG" id="cja:CJA_0260"/>
<dbReference type="InterPro" id="IPR003593">
    <property type="entry name" value="AAA+_ATPase"/>
</dbReference>
<dbReference type="GO" id="GO:0016887">
    <property type="term" value="F:ATP hydrolysis activity"/>
    <property type="evidence" value="ECO:0007669"/>
    <property type="project" value="InterPro"/>
</dbReference>
<protein>
    <submittedName>
        <fullName evidence="6">ABC transporter, ATP-binding subunit</fullName>
    </submittedName>
</protein>
<dbReference type="HOGENOM" id="CLU_000604_1_22_6"/>
<keyword evidence="7" id="KW-1185">Reference proteome</keyword>
<dbReference type="InterPro" id="IPR017911">
    <property type="entry name" value="MacB-like_ATP-bd"/>
</dbReference>
<evidence type="ECO:0000256" key="1">
    <source>
        <dbReference type="ARBA" id="ARBA00022448"/>
    </source>
</evidence>
<dbReference type="OrthoDB" id="9778897at2"/>
<dbReference type="InterPro" id="IPR017871">
    <property type="entry name" value="ABC_transporter-like_CS"/>
</dbReference>
<dbReference type="STRING" id="498211.CJA_0260"/>
<gene>
    <name evidence="6" type="primary">phnL</name>
    <name evidence="6" type="ordered locus">CJA_0260</name>
</gene>
<dbReference type="PANTHER" id="PTHR42798">
    <property type="entry name" value="LIPOPROTEIN-RELEASING SYSTEM ATP-BINDING PROTEIN LOLD"/>
    <property type="match status" value="1"/>
</dbReference>
<dbReference type="GO" id="GO:1902495">
    <property type="term" value="C:transmembrane transporter complex"/>
    <property type="evidence" value="ECO:0007669"/>
    <property type="project" value="UniProtKB-ARBA"/>
</dbReference>
<dbReference type="eggNOG" id="COG1136">
    <property type="taxonomic scope" value="Bacteria"/>
</dbReference>
<evidence type="ECO:0000313" key="6">
    <source>
        <dbReference type="EMBL" id="ACE85889.1"/>
    </source>
</evidence>
<feature type="domain" description="ABC transporter" evidence="5">
    <location>
        <begin position="6"/>
        <end position="225"/>
    </location>
</feature>
<dbReference type="InterPro" id="IPR027417">
    <property type="entry name" value="P-loop_NTPase"/>
</dbReference>
<accession>B3PH63</accession>
<keyword evidence="2" id="KW-0547">Nucleotide-binding</keyword>
<evidence type="ECO:0000259" key="5">
    <source>
        <dbReference type="PROSITE" id="PS50893"/>
    </source>
</evidence>